<sequence length="83" mass="9367">MLEPNNNNDARLKSIKRSSYLNCLFGNKISTKQPTNFQKKCVPFGTTTLFLNGFVLLWEPNKQTNTGKYLPQLSFFGTSSSSL</sequence>
<dbReference type="Proteomes" id="UP000887458">
    <property type="component" value="Unassembled WGS sequence"/>
</dbReference>
<name>A0ABQ8JLJ5_DERPT</name>
<reference evidence="1 2" key="1">
    <citation type="journal article" date="2018" name="J. Allergy Clin. Immunol.">
        <title>High-quality assembly of Dermatophagoides pteronyssinus genome and transcriptome reveals a wide range of novel allergens.</title>
        <authorList>
            <person name="Liu X.Y."/>
            <person name="Yang K.Y."/>
            <person name="Wang M.Q."/>
            <person name="Kwok J.S."/>
            <person name="Zeng X."/>
            <person name="Yang Z."/>
            <person name="Xiao X.J."/>
            <person name="Lau C.P."/>
            <person name="Li Y."/>
            <person name="Huang Z.M."/>
            <person name="Ba J.G."/>
            <person name="Yim A.K."/>
            <person name="Ouyang C.Y."/>
            <person name="Ngai S.M."/>
            <person name="Chan T.F."/>
            <person name="Leung E.L."/>
            <person name="Liu L."/>
            <person name="Liu Z.G."/>
            <person name="Tsui S.K."/>
        </authorList>
    </citation>
    <scope>NUCLEOTIDE SEQUENCE [LARGE SCALE GENOMIC DNA]</scope>
    <source>
        <strain evidence="1">Derp</strain>
    </source>
</reference>
<reference evidence="1 2" key="2">
    <citation type="journal article" date="2022" name="Mol. Biol. Evol.">
        <title>Comparative Genomics Reveals Insights into the Divergent Evolution of Astigmatic Mites and Household Pest Adaptations.</title>
        <authorList>
            <person name="Xiong Q."/>
            <person name="Wan A.T."/>
            <person name="Liu X."/>
            <person name="Fung C.S."/>
            <person name="Xiao X."/>
            <person name="Malainual N."/>
            <person name="Hou J."/>
            <person name="Wang L."/>
            <person name="Wang M."/>
            <person name="Yang K.Y."/>
            <person name="Cui Y."/>
            <person name="Leung E.L."/>
            <person name="Nong W."/>
            <person name="Shin S.K."/>
            <person name="Au S.W."/>
            <person name="Jeong K.Y."/>
            <person name="Chew F.T."/>
            <person name="Hui J.H."/>
            <person name="Leung T.F."/>
            <person name="Tungtrongchitr A."/>
            <person name="Zhong N."/>
            <person name="Liu Z."/>
            <person name="Tsui S.K."/>
        </authorList>
    </citation>
    <scope>NUCLEOTIDE SEQUENCE [LARGE SCALE GENOMIC DNA]</scope>
    <source>
        <strain evidence="1">Derp</strain>
    </source>
</reference>
<proteinExistence type="predicted"/>
<keyword evidence="2" id="KW-1185">Reference proteome</keyword>
<accession>A0ABQ8JLJ5</accession>
<gene>
    <name evidence="1" type="ORF">DERP_003765</name>
</gene>
<dbReference type="EMBL" id="NJHN03000032">
    <property type="protein sequence ID" value="KAH9423486.1"/>
    <property type="molecule type" value="Genomic_DNA"/>
</dbReference>
<organism evidence="1 2">
    <name type="scientific">Dermatophagoides pteronyssinus</name>
    <name type="common">European house dust mite</name>
    <dbReference type="NCBI Taxonomy" id="6956"/>
    <lineage>
        <taxon>Eukaryota</taxon>
        <taxon>Metazoa</taxon>
        <taxon>Ecdysozoa</taxon>
        <taxon>Arthropoda</taxon>
        <taxon>Chelicerata</taxon>
        <taxon>Arachnida</taxon>
        <taxon>Acari</taxon>
        <taxon>Acariformes</taxon>
        <taxon>Sarcoptiformes</taxon>
        <taxon>Astigmata</taxon>
        <taxon>Psoroptidia</taxon>
        <taxon>Analgoidea</taxon>
        <taxon>Pyroglyphidae</taxon>
        <taxon>Dermatophagoidinae</taxon>
        <taxon>Dermatophagoides</taxon>
    </lineage>
</organism>
<protein>
    <submittedName>
        <fullName evidence="1">Uncharacterized protein</fullName>
    </submittedName>
</protein>
<comment type="caution">
    <text evidence="1">The sequence shown here is derived from an EMBL/GenBank/DDBJ whole genome shotgun (WGS) entry which is preliminary data.</text>
</comment>
<evidence type="ECO:0000313" key="1">
    <source>
        <dbReference type="EMBL" id="KAH9423486.1"/>
    </source>
</evidence>
<evidence type="ECO:0000313" key="2">
    <source>
        <dbReference type="Proteomes" id="UP000887458"/>
    </source>
</evidence>